<accession>A0A286REE2</accession>
<name>A0A286REE2_9BACT</name>
<organism evidence="1 2">
    <name type="scientific">Thermogutta terrifontis</name>
    <dbReference type="NCBI Taxonomy" id="1331910"/>
    <lineage>
        <taxon>Bacteria</taxon>
        <taxon>Pseudomonadati</taxon>
        <taxon>Planctomycetota</taxon>
        <taxon>Planctomycetia</taxon>
        <taxon>Pirellulales</taxon>
        <taxon>Thermoguttaceae</taxon>
        <taxon>Thermogutta</taxon>
    </lineage>
</organism>
<evidence type="ECO:0000313" key="1">
    <source>
        <dbReference type="EMBL" id="ASV74339.1"/>
    </source>
</evidence>
<gene>
    <name evidence="1" type="ORF">THTE_1737</name>
</gene>
<dbReference type="Proteomes" id="UP000215086">
    <property type="component" value="Chromosome"/>
</dbReference>
<dbReference type="EMBL" id="CP018477">
    <property type="protein sequence ID" value="ASV74339.1"/>
    <property type="molecule type" value="Genomic_DNA"/>
</dbReference>
<reference evidence="1 2" key="1">
    <citation type="journal article" name="Front. Microbiol.">
        <title>Sugar Metabolism of the First Thermophilic Planctomycete Thermogutta terrifontis: Comparative Genomic and Transcriptomic Approaches.</title>
        <authorList>
            <person name="Elcheninov A.G."/>
            <person name="Menzel P."/>
            <person name="Gudbergsdottir S.R."/>
            <person name="Slesarev A.I."/>
            <person name="Kadnikov V.V."/>
            <person name="Krogh A."/>
            <person name="Bonch-Osmolovskaya E.A."/>
            <person name="Peng X."/>
            <person name="Kublanov I.V."/>
        </authorList>
    </citation>
    <scope>NUCLEOTIDE SEQUENCE [LARGE SCALE GENOMIC DNA]</scope>
    <source>
        <strain evidence="1 2">R1</strain>
    </source>
</reference>
<protein>
    <submittedName>
        <fullName evidence="1">Uncharacterized protein</fullName>
    </submittedName>
</protein>
<dbReference type="AlphaFoldDB" id="A0A286REE2"/>
<proteinExistence type="predicted"/>
<sequence>MPSAPVEPPIPNRWGQRHTVYYCTRGKLCRTAAEDPQQRGQTV</sequence>
<keyword evidence="2" id="KW-1185">Reference proteome</keyword>
<evidence type="ECO:0000313" key="2">
    <source>
        <dbReference type="Proteomes" id="UP000215086"/>
    </source>
</evidence>
<dbReference type="KEGG" id="ttf:THTE_1737"/>